<feature type="coiled-coil region" evidence="13">
    <location>
        <begin position="747"/>
        <end position="800"/>
    </location>
</feature>
<feature type="region of interest" description="Disordered" evidence="14">
    <location>
        <begin position="1215"/>
        <end position="1241"/>
    </location>
</feature>
<dbReference type="PROSITE" id="PS51042">
    <property type="entry name" value="CUT"/>
    <property type="match status" value="2"/>
</dbReference>
<feature type="compositionally biased region" description="Basic and acidic residues" evidence="14">
    <location>
        <begin position="998"/>
        <end position="1008"/>
    </location>
</feature>
<organism evidence="17 18">
    <name type="scientific">Parascaris univalens</name>
    <name type="common">Nematode worm</name>
    <dbReference type="NCBI Taxonomy" id="6257"/>
    <lineage>
        <taxon>Eukaryota</taxon>
        <taxon>Metazoa</taxon>
        <taxon>Ecdysozoa</taxon>
        <taxon>Nematoda</taxon>
        <taxon>Chromadorea</taxon>
        <taxon>Rhabditida</taxon>
        <taxon>Spirurina</taxon>
        <taxon>Ascaridomorpha</taxon>
        <taxon>Ascaridoidea</taxon>
        <taxon>Ascarididae</taxon>
        <taxon>Parascaris</taxon>
    </lineage>
</organism>
<dbReference type="Gene3D" id="1.10.260.40">
    <property type="entry name" value="lambda repressor-like DNA-binding domains"/>
    <property type="match status" value="2"/>
</dbReference>
<evidence type="ECO:0000256" key="4">
    <source>
        <dbReference type="ARBA" id="ARBA00023015"/>
    </source>
</evidence>
<evidence type="ECO:0000259" key="15">
    <source>
        <dbReference type="PROSITE" id="PS50071"/>
    </source>
</evidence>
<keyword evidence="5 13" id="KW-0175">Coiled coil</keyword>
<evidence type="ECO:0000259" key="16">
    <source>
        <dbReference type="PROSITE" id="PS51042"/>
    </source>
</evidence>
<dbReference type="SMART" id="SM01109">
    <property type="entry name" value="CUT"/>
    <property type="match status" value="2"/>
</dbReference>
<dbReference type="Gene3D" id="1.10.10.60">
    <property type="entry name" value="Homeodomain-like"/>
    <property type="match status" value="1"/>
</dbReference>
<reference evidence="18" key="1">
    <citation type="submission" date="2022-11" db="UniProtKB">
        <authorList>
            <consortium name="WormBaseParasite"/>
        </authorList>
    </citation>
    <scope>IDENTIFICATION</scope>
</reference>
<dbReference type="PROSITE" id="PS00027">
    <property type="entry name" value="HOMEOBOX_1"/>
    <property type="match status" value="1"/>
</dbReference>
<feature type="compositionally biased region" description="Low complexity" evidence="14">
    <location>
        <begin position="1030"/>
        <end position="1041"/>
    </location>
</feature>
<feature type="region of interest" description="Disordered" evidence="14">
    <location>
        <begin position="683"/>
        <end position="702"/>
    </location>
</feature>
<comment type="subcellular location">
    <subcellularLocation>
        <location evidence="1 10 11">Nucleus</location>
    </subcellularLocation>
</comment>
<dbReference type="InterPro" id="IPR057476">
    <property type="entry name" value="Cux_N"/>
</dbReference>
<dbReference type="InterPro" id="IPR010982">
    <property type="entry name" value="Lambda_DNA-bd_dom_sf"/>
</dbReference>
<proteinExistence type="inferred from homology"/>
<dbReference type="GO" id="GO:0000977">
    <property type="term" value="F:RNA polymerase II transcription regulatory region sequence-specific DNA binding"/>
    <property type="evidence" value="ECO:0007669"/>
    <property type="project" value="TreeGrafter"/>
</dbReference>
<evidence type="ECO:0000256" key="1">
    <source>
        <dbReference type="ARBA" id="ARBA00004123"/>
    </source>
</evidence>
<keyword evidence="9 10" id="KW-0539">Nucleus</keyword>
<feature type="region of interest" description="Disordered" evidence="14">
    <location>
        <begin position="1086"/>
        <end position="1114"/>
    </location>
</feature>
<keyword evidence="7 10" id="KW-0371">Homeobox</keyword>
<feature type="coiled-coil region" evidence="13">
    <location>
        <begin position="131"/>
        <end position="360"/>
    </location>
</feature>
<feature type="compositionally biased region" description="Polar residues" evidence="14">
    <location>
        <begin position="717"/>
        <end position="732"/>
    </location>
</feature>
<dbReference type="InterPro" id="IPR009057">
    <property type="entry name" value="Homeodomain-like_sf"/>
</dbReference>
<dbReference type="SUPFAM" id="SSF47413">
    <property type="entry name" value="lambda repressor-like DNA-binding domains"/>
    <property type="match status" value="2"/>
</dbReference>
<feature type="domain" description="CUT" evidence="16">
    <location>
        <begin position="855"/>
        <end position="942"/>
    </location>
</feature>
<keyword evidence="3" id="KW-0677">Repeat</keyword>
<evidence type="ECO:0000256" key="9">
    <source>
        <dbReference type="ARBA" id="ARBA00023242"/>
    </source>
</evidence>
<feature type="domain" description="Homeobox" evidence="15">
    <location>
        <begin position="1109"/>
        <end position="1169"/>
    </location>
</feature>
<dbReference type="InterPro" id="IPR017970">
    <property type="entry name" value="Homeobox_CS"/>
</dbReference>
<dbReference type="Pfam" id="PF00046">
    <property type="entry name" value="Homeodomain"/>
    <property type="match status" value="1"/>
</dbReference>
<dbReference type="Pfam" id="PF02376">
    <property type="entry name" value="CUT"/>
    <property type="match status" value="2"/>
</dbReference>
<feature type="region of interest" description="Disordered" evidence="14">
    <location>
        <begin position="998"/>
        <end position="1048"/>
    </location>
</feature>
<dbReference type="PROSITE" id="PS50071">
    <property type="entry name" value="HOMEOBOX_2"/>
    <property type="match status" value="1"/>
</dbReference>
<dbReference type="Pfam" id="PF25398">
    <property type="entry name" value="CUX1_N"/>
    <property type="match status" value="1"/>
</dbReference>
<dbReference type="Proteomes" id="UP000887569">
    <property type="component" value="Unplaced"/>
</dbReference>
<sequence>SLGRLSYRMAVPTIESVEAVAKSWSRVDWDNLQIRLNEEVKAIGSRQDDGDEGKRQLIEESAAFRENSDKAIRKAAVPLIKAFQAEVDRLTLRSKAAESIVIDLCRVLIQVPDPSPYLEQLEPLLAKAKRLQSCEEEIAVVKSQLADLHLEYADLQNQELTVRKLREKVKHLELEAENNIQAALSNREKQLRAEFDVYKEEMATKQDELSAENKKLLSTMADLEVKNREMSRALDEAKSKLQQKETVEDEQLQIVSNDLENATHRAKEAEREVIRLREELAKFSDASNAISESDTSESALIRSKDNQIRKLLEENKNLSAKLAEVTTESRIRIGELTQELERHAEMLDRLETQLEAQSDYETIKKELRILKSVEFGEDAGWTADTDGGLTSSATATAEIQLGGRVKALEELLVDKSRRLQNDNVCLKMQNQQLSVGDTCGKSTTTLSCDALQPVVDALGLIVASGAHTNDTGIDWSHEQLDDMVKDSQTIDEVGVDAQRCAANLLNLLMCTASSSTTAAHTPDSVTSSADDEFGRNSSFNAHDAPRTPAEAKVVTELQARVAQNVRQLGSRPLNTMEIARQCKRLMVAYNIGQRLFAKFVMNQVVKSQGSLSELLSKPRHWNKLTDKGREAFRRIYGWISDVKAIELLCSVSPRRIQPADETKIEAPPAESLWESGASMAPLSRYHAEPSGSSTDESTGKKNVKAPEEVYLPKLKGNMQNTSNTSTNATPRASSRWRHDDIPKEKIITIFQNELAKLREQEAHLEQAIASRPTCNATNTTAKLKDDKKSFTNSLKKLEEMAEMAPVPSSLSTLASAALSSSVSSCSSFSHAGSPLAQGNSLFAMKCKAGMSPITQEQLERYAILDTEELVRQIKEYLCANSISQRQFGEHVLGLSQGSVSDLLARPKPWSMLTQKGREPFIRMRLFLNEAATFTPDKTDICNEETISEVQLRCSETLSTSLSCHESESESKQAAVEGLLRMKHSAFEEELDEDAFEKKAEERGNDDRQGGGLRKAFDDTSGTISNGANGSLSNSKLWESSSPHSESYTKTNSWLKDLKGLDQIQKSTSTNSVADAVQSVLAAVAAAPISSKSSSHKRRSLSNTQTGIGPPKKAQRTVITEQQKEALKFVFEHEQHPSQRTVEQLSEKLSLTQRTVSNWFHNYRTRHKANLKEGKTQNGDTRLKRSSTKSTTDRWQQDLAELLELVSKPLPVNHWSPTMVTADPTTRKTTRNTTSEGRGNSQLDKAIARMQMIAAAKNA</sequence>
<feature type="region of interest" description="Disordered" evidence="14">
    <location>
        <begin position="1166"/>
        <end position="1193"/>
    </location>
</feature>
<keyword evidence="17" id="KW-1185">Reference proteome</keyword>
<evidence type="ECO:0000256" key="14">
    <source>
        <dbReference type="SAM" id="MobiDB-lite"/>
    </source>
</evidence>
<feature type="DNA-binding region" description="Homeobox" evidence="10">
    <location>
        <begin position="1111"/>
        <end position="1170"/>
    </location>
</feature>
<keyword evidence="4 12" id="KW-0805">Transcription regulation</keyword>
<evidence type="ECO:0000256" key="12">
    <source>
        <dbReference type="RuleBase" id="RU361129"/>
    </source>
</evidence>
<feature type="region of interest" description="Disordered" evidence="14">
    <location>
        <begin position="716"/>
        <end position="736"/>
    </location>
</feature>
<dbReference type="SUPFAM" id="SSF46689">
    <property type="entry name" value="Homeodomain-like"/>
    <property type="match status" value="1"/>
</dbReference>
<dbReference type="PANTHER" id="PTHR14043:SF2">
    <property type="entry name" value="HOMEOBOX PROTEIN CUT"/>
    <property type="match status" value="1"/>
</dbReference>
<dbReference type="GO" id="GO:0000981">
    <property type="term" value="F:DNA-binding transcription factor activity, RNA polymerase II-specific"/>
    <property type="evidence" value="ECO:0007669"/>
    <property type="project" value="InterPro"/>
</dbReference>
<dbReference type="GO" id="GO:0030154">
    <property type="term" value="P:cell differentiation"/>
    <property type="evidence" value="ECO:0007669"/>
    <property type="project" value="UniProtKB-ARBA"/>
</dbReference>
<evidence type="ECO:0000256" key="11">
    <source>
        <dbReference type="RuleBase" id="RU000682"/>
    </source>
</evidence>
<dbReference type="CDD" id="cd00086">
    <property type="entry name" value="homeodomain"/>
    <property type="match status" value="1"/>
</dbReference>
<dbReference type="InterPro" id="IPR001356">
    <property type="entry name" value="HD"/>
</dbReference>
<name>A0A915BTM6_PARUN</name>
<dbReference type="PANTHER" id="PTHR14043">
    <property type="entry name" value="CCAAT DISPLACEMENT PROTEIN-RELATED"/>
    <property type="match status" value="1"/>
</dbReference>
<keyword evidence="8 12" id="KW-0804">Transcription</keyword>
<dbReference type="InterPro" id="IPR003350">
    <property type="entry name" value="CUT_dom"/>
</dbReference>
<dbReference type="WBParaSite" id="PgR058_g017_t04">
    <property type="protein sequence ID" value="PgR058_g017_t04"/>
    <property type="gene ID" value="PgR058_g017"/>
</dbReference>
<evidence type="ECO:0000256" key="2">
    <source>
        <dbReference type="ARBA" id="ARBA00008190"/>
    </source>
</evidence>
<evidence type="ECO:0000256" key="6">
    <source>
        <dbReference type="ARBA" id="ARBA00023125"/>
    </source>
</evidence>
<feature type="compositionally biased region" description="Polar residues" evidence="14">
    <location>
        <begin position="1019"/>
        <end position="1029"/>
    </location>
</feature>
<keyword evidence="6 10" id="KW-0238">DNA-binding</keyword>
<evidence type="ECO:0000256" key="5">
    <source>
        <dbReference type="ARBA" id="ARBA00023054"/>
    </source>
</evidence>
<evidence type="ECO:0000256" key="8">
    <source>
        <dbReference type="ARBA" id="ARBA00023163"/>
    </source>
</evidence>
<dbReference type="GO" id="GO:0005634">
    <property type="term" value="C:nucleus"/>
    <property type="evidence" value="ECO:0007669"/>
    <property type="project" value="UniProtKB-SubCell"/>
</dbReference>
<accession>A0A915BTM6</accession>
<evidence type="ECO:0000256" key="10">
    <source>
        <dbReference type="PROSITE-ProRule" id="PRU00108"/>
    </source>
</evidence>
<evidence type="ECO:0000313" key="18">
    <source>
        <dbReference type="WBParaSite" id="PgR058_g017_t04"/>
    </source>
</evidence>
<protein>
    <recommendedName>
        <fullName evidence="12">DNA-binding protein SATB</fullName>
    </recommendedName>
    <alternativeName>
        <fullName evidence="12">Special AT-rich sequence-binding protein</fullName>
    </alternativeName>
</protein>
<evidence type="ECO:0000256" key="7">
    <source>
        <dbReference type="ARBA" id="ARBA00023155"/>
    </source>
</evidence>
<evidence type="ECO:0000256" key="3">
    <source>
        <dbReference type="ARBA" id="ARBA00022737"/>
    </source>
</evidence>
<evidence type="ECO:0000256" key="13">
    <source>
        <dbReference type="SAM" id="Coils"/>
    </source>
</evidence>
<dbReference type="SMART" id="SM00389">
    <property type="entry name" value="HOX"/>
    <property type="match status" value="1"/>
</dbReference>
<dbReference type="AlphaFoldDB" id="A0A915BTM6"/>
<evidence type="ECO:0000313" key="17">
    <source>
        <dbReference type="Proteomes" id="UP000887569"/>
    </source>
</evidence>
<comment type="similarity">
    <text evidence="2 12">Belongs to the CUT homeobox family.</text>
</comment>
<feature type="domain" description="CUT" evidence="16">
    <location>
        <begin position="564"/>
        <end position="654"/>
    </location>
</feature>